<dbReference type="Proteomes" id="UP000298138">
    <property type="component" value="Unassembled WGS sequence"/>
</dbReference>
<reference evidence="1 2" key="1">
    <citation type="submission" date="2019-04" db="EMBL/GenBank/DDBJ databases">
        <title>Comparative genomics and transcriptomics to analyze fruiting body development in filamentous ascomycetes.</title>
        <authorList>
            <consortium name="DOE Joint Genome Institute"/>
            <person name="Lutkenhaus R."/>
            <person name="Traeger S."/>
            <person name="Breuer J."/>
            <person name="Kuo A."/>
            <person name="Lipzen A."/>
            <person name="Pangilinan J."/>
            <person name="Dilworth D."/>
            <person name="Sandor L."/>
            <person name="Poggeler S."/>
            <person name="Barry K."/>
            <person name="Grigoriev I.V."/>
            <person name="Nowrousian M."/>
        </authorList>
    </citation>
    <scope>NUCLEOTIDE SEQUENCE [LARGE SCALE GENOMIC DNA]</scope>
    <source>
        <strain evidence="1 2">CBS 389.68</strain>
    </source>
</reference>
<evidence type="ECO:0000313" key="2">
    <source>
        <dbReference type="Proteomes" id="UP000298138"/>
    </source>
</evidence>
<dbReference type="InParanoid" id="A0A4S2MZV3"/>
<dbReference type="InterPro" id="IPR024222">
    <property type="entry name" value="Ten1_fungal"/>
</dbReference>
<dbReference type="GO" id="GO:1990879">
    <property type="term" value="C:CST complex"/>
    <property type="evidence" value="ECO:0007669"/>
    <property type="project" value="InterPro"/>
</dbReference>
<evidence type="ECO:0000313" key="1">
    <source>
        <dbReference type="EMBL" id="TGZ82196.1"/>
    </source>
</evidence>
<dbReference type="GO" id="GO:0043047">
    <property type="term" value="F:single-stranded telomeric DNA binding"/>
    <property type="evidence" value="ECO:0007669"/>
    <property type="project" value="InterPro"/>
</dbReference>
<keyword evidence="2" id="KW-1185">Reference proteome</keyword>
<dbReference type="Gene3D" id="2.40.50.140">
    <property type="entry name" value="Nucleic acid-binding proteins"/>
    <property type="match status" value="1"/>
</dbReference>
<dbReference type="EMBL" id="ML220116">
    <property type="protein sequence ID" value="TGZ82196.1"/>
    <property type="molecule type" value="Genomic_DNA"/>
</dbReference>
<dbReference type="GO" id="GO:0016233">
    <property type="term" value="P:telomere capping"/>
    <property type="evidence" value="ECO:0007669"/>
    <property type="project" value="InterPro"/>
</dbReference>
<dbReference type="AlphaFoldDB" id="A0A4S2MZV3"/>
<protein>
    <recommendedName>
        <fullName evidence="3">CST complex subunit Ten1</fullName>
    </recommendedName>
</protein>
<evidence type="ECO:0008006" key="3">
    <source>
        <dbReference type="Google" id="ProtNLM"/>
    </source>
</evidence>
<organism evidence="1 2">
    <name type="scientific">Ascodesmis nigricans</name>
    <dbReference type="NCBI Taxonomy" id="341454"/>
    <lineage>
        <taxon>Eukaryota</taxon>
        <taxon>Fungi</taxon>
        <taxon>Dikarya</taxon>
        <taxon>Ascomycota</taxon>
        <taxon>Pezizomycotina</taxon>
        <taxon>Pezizomycetes</taxon>
        <taxon>Pezizales</taxon>
        <taxon>Ascodesmidaceae</taxon>
        <taxon>Ascodesmis</taxon>
    </lineage>
</organism>
<gene>
    <name evidence="1" type="ORF">EX30DRAFT_395060</name>
</gene>
<dbReference type="InterPro" id="IPR012340">
    <property type="entry name" value="NA-bd_OB-fold"/>
</dbReference>
<dbReference type="OrthoDB" id="5275361at2759"/>
<accession>A0A4S2MZV3</accession>
<proteinExistence type="predicted"/>
<name>A0A4S2MZV3_9PEZI</name>
<sequence>MSGIPATTLHHLHELPTLPANTKIRTLGCIHSYNPTLAELHLFHPPDLSMLVTVDIRVPLPTLAFGELQDGEWFNVVGYVVEDRQTGRRSVQAVRVWREGKVRPGEWEGVVREMREVDEGVKRWDGGGEWGMGDEGMRG</sequence>
<dbReference type="Pfam" id="PF12658">
    <property type="entry name" value="Ten1"/>
    <property type="match status" value="1"/>
</dbReference>